<evidence type="ECO:0000259" key="7">
    <source>
        <dbReference type="Pfam" id="PF00884"/>
    </source>
</evidence>
<dbReference type="InterPro" id="IPR017850">
    <property type="entry name" value="Alkaline_phosphatase_core_sf"/>
</dbReference>
<gene>
    <name evidence="8" type="primary">Arsb</name>
    <name evidence="8" type="ORF">AK812_SmicGene42253</name>
</gene>
<evidence type="ECO:0000256" key="5">
    <source>
        <dbReference type="ARBA" id="ARBA00023180"/>
    </source>
</evidence>
<name>A0A1Q9C416_SYMMI</name>
<dbReference type="SUPFAM" id="SSF53649">
    <property type="entry name" value="Alkaline phosphatase-like"/>
    <property type="match status" value="1"/>
</dbReference>
<keyword evidence="5" id="KW-0325">Glycoprotein</keyword>
<evidence type="ECO:0000313" key="9">
    <source>
        <dbReference type="Proteomes" id="UP000186817"/>
    </source>
</evidence>
<dbReference type="CDD" id="cd16029">
    <property type="entry name" value="4-S"/>
    <property type="match status" value="1"/>
</dbReference>
<protein>
    <submittedName>
        <fullName evidence="8">Arylsulfatase B</fullName>
    </submittedName>
</protein>
<dbReference type="InterPro" id="IPR000917">
    <property type="entry name" value="Sulfatase_N"/>
</dbReference>
<organism evidence="8 9">
    <name type="scientific">Symbiodinium microadriaticum</name>
    <name type="common">Dinoflagellate</name>
    <name type="synonym">Zooxanthella microadriatica</name>
    <dbReference type="NCBI Taxonomy" id="2951"/>
    <lineage>
        <taxon>Eukaryota</taxon>
        <taxon>Sar</taxon>
        <taxon>Alveolata</taxon>
        <taxon>Dinophyceae</taxon>
        <taxon>Suessiales</taxon>
        <taxon>Symbiodiniaceae</taxon>
        <taxon>Symbiodinium</taxon>
    </lineage>
</organism>
<proteinExistence type="inferred from homology"/>
<reference evidence="8 9" key="1">
    <citation type="submission" date="2016-02" db="EMBL/GenBank/DDBJ databases">
        <title>Genome analysis of coral dinoflagellate symbionts highlights evolutionary adaptations to a symbiotic lifestyle.</title>
        <authorList>
            <person name="Aranda M."/>
            <person name="Li Y."/>
            <person name="Liew Y.J."/>
            <person name="Baumgarten S."/>
            <person name="Simakov O."/>
            <person name="Wilson M."/>
            <person name="Piel J."/>
            <person name="Ashoor H."/>
            <person name="Bougouffa S."/>
            <person name="Bajic V.B."/>
            <person name="Ryu T."/>
            <person name="Ravasi T."/>
            <person name="Bayer T."/>
            <person name="Micklem G."/>
            <person name="Kim H."/>
            <person name="Bhak J."/>
            <person name="Lajeunesse T.C."/>
            <person name="Voolstra C.R."/>
        </authorList>
    </citation>
    <scope>NUCLEOTIDE SEQUENCE [LARGE SCALE GENOMIC DNA]</scope>
    <source>
        <strain evidence="8 9">CCMP2467</strain>
    </source>
</reference>
<dbReference type="InterPro" id="IPR024607">
    <property type="entry name" value="Sulfatase_CS"/>
</dbReference>
<dbReference type="Pfam" id="PF00884">
    <property type="entry name" value="Sulfatase"/>
    <property type="match status" value="1"/>
</dbReference>
<evidence type="ECO:0000313" key="8">
    <source>
        <dbReference type="EMBL" id="OLP77664.1"/>
    </source>
</evidence>
<dbReference type="AlphaFoldDB" id="A0A1Q9C416"/>
<evidence type="ECO:0000256" key="6">
    <source>
        <dbReference type="SAM" id="SignalP"/>
    </source>
</evidence>
<dbReference type="InterPro" id="IPR047115">
    <property type="entry name" value="ARSB"/>
</dbReference>
<keyword evidence="6" id="KW-0732">Signal</keyword>
<feature type="chain" id="PRO_5012232215" evidence="6">
    <location>
        <begin position="20"/>
        <end position="716"/>
    </location>
</feature>
<dbReference type="Proteomes" id="UP000186817">
    <property type="component" value="Unassembled WGS sequence"/>
</dbReference>
<dbReference type="OrthoDB" id="408574at2759"/>
<dbReference type="PROSITE" id="PS00149">
    <property type="entry name" value="SULFATASE_2"/>
    <property type="match status" value="1"/>
</dbReference>
<keyword evidence="4" id="KW-0106">Calcium</keyword>
<evidence type="ECO:0000256" key="1">
    <source>
        <dbReference type="ARBA" id="ARBA00008779"/>
    </source>
</evidence>
<dbReference type="PROSITE" id="PS51257">
    <property type="entry name" value="PROKAR_LIPOPROTEIN"/>
    <property type="match status" value="1"/>
</dbReference>
<feature type="signal peptide" evidence="6">
    <location>
        <begin position="1"/>
        <end position="19"/>
    </location>
</feature>
<dbReference type="PANTHER" id="PTHR10342">
    <property type="entry name" value="ARYLSULFATASE"/>
    <property type="match status" value="1"/>
</dbReference>
<comment type="similarity">
    <text evidence="1">Belongs to the sulfatase family.</text>
</comment>
<dbReference type="Gene3D" id="3.30.1120.10">
    <property type="match status" value="1"/>
</dbReference>
<keyword evidence="2" id="KW-0479">Metal-binding</keyword>
<dbReference type="Gene3D" id="3.40.720.10">
    <property type="entry name" value="Alkaline Phosphatase, subunit A"/>
    <property type="match status" value="1"/>
</dbReference>
<dbReference type="GO" id="GO:0008484">
    <property type="term" value="F:sulfuric ester hydrolase activity"/>
    <property type="evidence" value="ECO:0007669"/>
    <property type="project" value="InterPro"/>
</dbReference>
<accession>A0A1Q9C416</accession>
<sequence>MARFLWLCAIALASSCVETKKPNILFILADDLGAVLALMVMMMPYKSPSISYLYKYKLAMKFLLTLESRVFVKNRAYFLFMTAREKMAELWRKSGRALGLRVPSDLDLEALGPPQTEPVVRAFELCREFSGESLFNHCMRAYYFAAAVRWFGKGSLDGLDLEQMAVAFAFHDFGLTRCLRFALKETQMTQQQIKVMYEAIRLHTALGFEKPTELAGLITVGTCCDVVGYRCEDVSKKTKADILKAYPRLKWKDVVIKAFADDAKMPHPSPVMRRYQREYFFNLLVRMVNCVPERAGFNDVSFHGSPQIPTPNIDELARTGITLNNYHVQPVCSPTRSTILSGRHVSHTGIYLPITTGRLHLNLSYSTLPEFLQELGYETHMVGKWHIGLNQLAALPTSRGFDSYFGYLSGAEDYVTHMKAGAFDLFDGTRSAFEYSGTHSTGLWVQKVVQLLSAPQSDKPFFIYLAFQNVHWPLEAPAEYMRRFDGKTGNNSARQSVCALASALDDAVGEVIHTLKEKGLYEDTLIIFASDNGGPTNGEEGSWSSNYPLRGGKNSLWEGGTRVAAAIRGPGIPPELVGTVSYHKVHAADWLPTLVRIAADDSTWLERNWPRGEPRLMLGDGIDVWDTFSKGLEVRTEVLLEAHPDHHWQAHGNALIVGDWKILRFGANALNPKVEFGWVPPPGQKAASVDYQIACKLEEEPGEDLSSGPGILAEPL</sequence>
<dbReference type="EMBL" id="LSRX01001731">
    <property type="protein sequence ID" value="OLP77664.1"/>
    <property type="molecule type" value="Genomic_DNA"/>
</dbReference>
<evidence type="ECO:0000256" key="4">
    <source>
        <dbReference type="ARBA" id="ARBA00022837"/>
    </source>
</evidence>
<evidence type="ECO:0000256" key="3">
    <source>
        <dbReference type="ARBA" id="ARBA00022801"/>
    </source>
</evidence>
<evidence type="ECO:0000256" key="2">
    <source>
        <dbReference type="ARBA" id="ARBA00022723"/>
    </source>
</evidence>
<keyword evidence="9" id="KW-1185">Reference proteome</keyword>
<dbReference type="PANTHER" id="PTHR10342:SF274">
    <property type="entry name" value="ARYLSULFATASE B"/>
    <property type="match status" value="1"/>
</dbReference>
<feature type="domain" description="Sulfatase N-terminal" evidence="7">
    <location>
        <begin position="293"/>
        <end position="598"/>
    </location>
</feature>
<comment type="caution">
    <text evidence="8">The sequence shown here is derived from an EMBL/GenBank/DDBJ whole genome shotgun (WGS) entry which is preliminary data.</text>
</comment>
<dbReference type="GO" id="GO:0046872">
    <property type="term" value="F:metal ion binding"/>
    <property type="evidence" value="ECO:0007669"/>
    <property type="project" value="UniProtKB-KW"/>
</dbReference>
<keyword evidence="3" id="KW-0378">Hydrolase</keyword>